<keyword evidence="4" id="KW-0863">Zinc-finger</keyword>
<sequence>MSGLVCGPRSTHISKLFTEVEITSDSDLLSRHLRIKNDPSCHSEAELTDVSVRVNGNGSQLVGSEGVHGRALELWSEGRQEPLPAVSRPAQPPRPEDAENQTPTVAYDLPTILLDEMPSAEEIQLSTTTTLPSNTPQQSFDENLHDLQILWGGMEANFSWEGPFPAGSGVPNELISLPEFDILEPTRSGFSELPAGPNSGGRRSDSPDSDDDASLCNDQLPPLQKDDNAPLSLPENASQRPGGSSTEHPEVLTTNYPWHISKDDYQAVVSHIANVRHILPESFSLPSKYVFCRYIEGFFTGSHEHLPFLHFPTVSVAYLPPHLTLAIIAMGAQYRFERARAVSFYRASKSLIDYHIRVNIQGKFLGTPRAHNEDAKSAEKAHIEVLQAQIILTTLGIWADPDLLHDSLAMASQMSLYLRDSGLLLDDTLTHDGTWSSWVQLEGRRRTKFIAFMLSNVQTILYNTPPKILNSEITSLYLPWPEELWRASSPAEWKAILQKWPSCPSFGNGYAQLFRSESVHKQHFSLSSFGNLVLVHAIFQQIYLAWESVTCLSMSMEENRVSLPPETLTRFHAALHRWQKTWQISSDPSITPSSPGGPLGFNATAIFRIACLRLHVNLGPHRSFGTWDSETIAYAFLNAPPPVQTPQIYHAVLQSIHALSIPVRLGVEYVAKTQALTWSTIHSLCNVECALFLCKWLETLATDPTDVRRDERRLLRIIRSVLREADLAPAADNLGEIGSEELRQIGVILVRLLSNILKGTHVFEMMDIFGGALRIYADLLESNIDGSAQE</sequence>
<keyword evidence="3" id="KW-0677">Repeat</keyword>
<keyword evidence="10" id="KW-1185">Reference proteome</keyword>
<feature type="region of interest" description="Disordered" evidence="7">
    <location>
        <begin position="78"/>
        <end position="103"/>
    </location>
</feature>
<dbReference type="PANTHER" id="PTHR40626">
    <property type="entry name" value="MIP31509P"/>
    <property type="match status" value="1"/>
</dbReference>
<comment type="caution">
    <text evidence="9">The sequence shown here is derived from an EMBL/GenBank/DDBJ whole genome shotgun (WGS) entry which is preliminary data.</text>
</comment>
<dbReference type="GO" id="GO:0000785">
    <property type="term" value="C:chromatin"/>
    <property type="evidence" value="ECO:0007669"/>
    <property type="project" value="TreeGrafter"/>
</dbReference>
<protein>
    <recommendedName>
        <fullName evidence="8">Xylanolytic transcriptional activator regulatory domain-containing protein</fullName>
    </recommendedName>
</protein>
<gene>
    <name evidence="9" type="ORF">PENPOL_c001G07053</name>
</gene>
<evidence type="ECO:0000256" key="2">
    <source>
        <dbReference type="ARBA" id="ARBA00022723"/>
    </source>
</evidence>
<dbReference type="STRING" id="60169.A0A1V6P651"/>
<dbReference type="GO" id="GO:0008270">
    <property type="term" value="F:zinc ion binding"/>
    <property type="evidence" value="ECO:0007669"/>
    <property type="project" value="UniProtKB-KW"/>
</dbReference>
<feature type="region of interest" description="Disordered" evidence="7">
    <location>
        <begin position="187"/>
        <end position="251"/>
    </location>
</feature>
<accession>A0A1V6P651</accession>
<dbReference type="GO" id="GO:0006351">
    <property type="term" value="P:DNA-templated transcription"/>
    <property type="evidence" value="ECO:0007669"/>
    <property type="project" value="InterPro"/>
</dbReference>
<dbReference type="GO" id="GO:0000981">
    <property type="term" value="F:DNA-binding transcription factor activity, RNA polymerase II-specific"/>
    <property type="evidence" value="ECO:0007669"/>
    <property type="project" value="InterPro"/>
</dbReference>
<dbReference type="GO" id="GO:0005634">
    <property type="term" value="C:nucleus"/>
    <property type="evidence" value="ECO:0007669"/>
    <property type="project" value="UniProtKB-SubCell"/>
</dbReference>
<name>A0A1V6P651_PENPO</name>
<evidence type="ECO:0000256" key="3">
    <source>
        <dbReference type="ARBA" id="ARBA00022737"/>
    </source>
</evidence>
<feature type="domain" description="Xylanolytic transcriptional activator regulatory" evidence="8">
    <location>
        <begin position="298"/>
        <end position="528"/>
    </location>
</feature>
<evidence type="ECO:0000256" key="6">
    <source>
        <dbReference type="ARBA" id="ARBA00023242"/>
    </source>
</evidence>
<keyword evidence="2" id="KW-0479">Metal-binding</keyword>
<keyword evidence="6" id="KW-0539">Nucleus</keyword>
<dbReference type="Proteomes" id="UP000191408">
    <property type="component" value="Unassembled WGS sequence"/>
</dbReference>
<evidence type="ECO:0000256" key="5">
    <source>
        <dbReference type="ARBA" id="ARBA00022833"/>
    </source>
</evidence>
<dbReference type="Pfam" id="PF04082">
    <property type="entry name" value="Fungal_trans"/>
    <property type="match status" value="1"/>
</dbReference>
<feature type="compositionally biased region" description="Polar residues" evidence="7">
    <location>
        <begin position="235"/>
        <end position="251"/>
    </location>
</feature>
<evidence type="ECO:0000256" key="1">
    <source>
        <dbReference type="ARBA" id="ARBA00004123"/>
    </source>
</evidence>
<dbReference type="AlphaFoldDB" id="A0A1V6P651"/>
<dbReference type="InterPro" id="IPR051059">
    <property type="entry name" value="VerF-like"/>
</dbReference>
<dbReference type="InterPro" id="IPR007219">
    <property type="entry name" value="XnlR_reg_dom"/>
</dbReference>
<evidence type="ECO:0000256" key="4">
    <source>
        <dbReference type="ARBA" id="ARBA00022771"/>
    </source>
</evidence>
<dbReference type="EMBL" id="MDYM01000001">
    <property type="protein sequence ID" value="OQD72247.1"/>
    <property type="molecule type" value="Genomic_DNA"/>
</dbReference>
<evidence type="ECO:0000313" key="9">
    <source>
        <dbReference type="EMBL" id="OQD72247.1"/>
    </source>
</evidence>
<dbReference type="CDD" id="cd12148">
    <property type="entry name" value="fungal_TF_MHR"/>
    <property type="match status" value="1"/>
</dbReference>
<dbReference type="GO" id="GO:0000978">
    <property type="term" value="F:RNA polymerase II cis-regulatory region sequence-specific DNA binding"/>
    <property type="evidence" value="ECO:0007669"/>
    <property type="project" value="InterPro"/>
</dbReference>
<reference evidence="9" key="1">
    <citation type="submission" date="2016-08" db="EMBL/GenBank/DDBJ databases">
        <title>Uncovering the secondary metabolism of Penicillium species provides insights into the evolution of 6-MSA pathways.</title>
        <authorList>
            <person name="Nielsen J.C."/>
            <person name="Nielsen J."/>
        </authorList>
    </citation>
    <scope>NUCLEOTIDE SEQUENCE [LARGE SCALE GENOMIC DNA]</scope>
    <source>
        <strain evidence="9">IBT 4502</strain>
    </source>
</reference>
<dbReference type="OrthoDB" id="654211at2759"/>
<keyword evidence="5" id="KW-0862">Zinc</keyword>
<evidence type="ECO:0000259" key="8">
    <source>
        <dbReference type="Pfam" id="PF04082"/>
    </source>
</evidence>
<evidence type="ECO:0000256" key="7">
    <source>
        <dbReference type="SAM" id="MobiDB-lite"/>
    </source>
</evidence>
<dbReference type="PANTHER" id="PTHR40626:SF10">
    <property type="entry name" value="C2H2-TYPE DOMAIN-CONTAINING PROTEIN"/>
    <property type="match status" value="1"/>
</dbReference>
<organism evidence="9 10">
    <name type="scientific">Penicillium polonicum</name>
    <dbReference type="NCBI Taxonomy" id="60169"/>
    <lineage>
        <taxon>Eukaryota</taxon>
        <taxon>Fungi</taxon>
        <taxon>Dikarya</taxon>
        <taxon>Ascomycota</taxon>
        <taxon>Pezizomycotina</taxon>
        <taxon>Eurotiomycetes</taxon>
        <taxon>Eurotiomycetidae</taxon>
        <taxon>Eurotiales</taxon>
        <taxon>Aspergillaceae</taxon>
        <taxon>Penicillium</taxon>
    </lineage>
</organism>
<comment type="subcellular location">
    <subcellularLocation>
        <location evidence="1">Nucleus</location>
    </subcellularLocation>
</comment>
<evidence type="ECO:0000313" key="10">
    <source>
        <dbReference type="Proteomes" id="UP000191408"/>
    </source>
</evidence>
<proteinExistence type="predicted"/>